<evidence type="ECO:0000256" key="7">
    <source>
        <dbReference type="ARBA" id="ARBA00023049"/>
    </source>
</evidence>
<comment type="caution">
    <text evidence="12">The sequence shown here is derived from an EMBL/GenBank/DDBJ whole genome shotgun (WGS) entry which is preliminary data.</text>
</comment>
<evidence type="ECO:0000256" key="8">
    <source>
        <dbReference type="ARBA" id="ARBA00023128"/>
    </source>
</evidence>
<evidence type="ECO:0000259" key="11">
    <source>
        <dbReference type="Pfam" id="PF05193"/>
    </source>
</evidence>
<keyword evidence="5" id="KW-0378">Hydrolase</keyword>
<accession>A0AAE2C5G9</accession>
<dbReference type="InterPro" id="IPR007863">
    <property type="entry name" value="Peptidase_M16_C"/>
</dbReference>
<comment type="subcellular location">
    <subcellularLocation>
        <location evidence="2">Mitochondrion</location>
    </subcellularLocation>
</comment>
<feature type="domain" description="Peptidase M16 C-terminal" evidence="11">
    <location>
        <begin position="256"/>
        <end position="472"/>
    </location>
</feature>
<evidence type="ECO:0000259" key="10">
    <source>
        <dbReference type="Pfam" id="PF00675"/>
    </source>
</evidence>
<dbReference type="GO" id="GO:0005739">
    <property type="term" value="C:mitochondrion"/>
    <property type="evidence" value="ECO:0007669"/>
    <property type="project" value="UniProtKB-SubCell"/>
</dbReference>
<evidence type="ECO:0000256" key="3">
    <source>
        <dbReference type="ARBA" id="ARBA00022670"/>
    </source>
</evidence>
<evidence type="ECO:0000256" key="5">
    <source>
        <dbReference type="ARBA" id="ARBA00022801"/>
    </source>
</evidence>
<dbReference type="GO" id="GO:0046872">
    <property type="term" value="F:metal ion binding"/>
    <property type="evidence" value="ECO:0007669"/>
    <property type="project" value="UniProtKB-KW"/>
</dbReference>
<dbReference type="GO" id="GO:0006508">
    <property type="term" value="P:proteolysis"/>
    <property type="evidence" value="ECO:0007669"/>
    <property type="project" value="UniProtKB-KW"/>
</dbReference>
<dbReference type="SUPFAM" id="SSF63411">
    <property type="entry name" value="LuxS/MPP-like metallohydrolase"/>
    <property type="match status" value="2"/>
</dbReference>
<dbReference type="GO" id="GO:0004222">
    <property type="term" value="F:metalloendopeptidase activity"/>
    <property type="evidence" value="ECO:0007669"/>
    <property type="project" value="InterPro"/>
</dbReference>
<feature type="domain" description="Peptidase M16 N-terminal" evidence="10">
    <location>
        <begin position="102"/>
        <end position="249"/>
    </location>
</feature>
<keyword evidence="7" id="KW-0482">Metalloprotease</keyword>
<dbReference type="InterPro" id="IPR011765">
    <property type="entry name" value="Pept_M16_N"/>
</dbReference>
<evidence type="ECO:0000256" key="1">
    <source>
        <dbReference type="ARBA" id="ARBA00001947"/>
    </source>
</evidence>
<dbReference type="PANTHER" id="PTHR11851:SF149">
    <property type="entry name" value="GH01077P"/>
    <property type="match status" value="1"/>
</dbReference>
<dbReference type="PROSITE" id="PS00143">
    <property type="entry name" value="INSULINASE"/>
    <property type="match status" value="1"/>
</dbReference>
<dbReference type="Proteomes" id="UP001289374">
    <property type="component" value="Unassembled WGS sequence"/>
</dbReference>
<sequence length="557" mass="62594">MTIRQLINLGRRTRKPIRPFTSVQALSTAVATAPDASLPSPPPPTAMIYDRLAESVKEKLKKLEHPDPRFLKYNSPHPAVHSHTDILSAPLTRVTTLPNGLRIATESTLASTTATVGVFIDAGSRFESDESNGTAHFLEHMIFKGTERRNARELEEEIENMGGHLNAYTSREQTTYYAKVMDKDVPRALDILSDILQNSRFDEQRIIRERDVILREMEEVEGQTEEVIFDHLHATAFQYTPLGRTILGPAENVKSIGKEHLRNYISTHYTAPRTVVVASGAVKHEDVVEEVKKLFTKLSPNPTTTSELVAKEPAIFTAQRMLDDDIPLAQFAVAFEGASWTDPDSIALMVMQSMLGSWNKNAGGGKHMGNYSPCYILMVLSDSTEDFTFHRMHLLDLNLLCSSELAQRVGINEIAESMMAFNTNYKDTGLFGVYAVAKPDCLDDLAYAIMYEITKLCYRVSEADVVRARNQLKSSLLLHIDGTSPVAEDIGRQLLTYGRRIPYAELFARIDAVDASTVKRVANRFIFDRDVAISAVGPIQGLPDYNWFRRRTYWLRY</sequence>
<gene>
    <name evidence="12" type="ORF">Sango_0057700</name>
</gene>
<protein>
    <submittedName>
        <fullName evidence="12">Mitochondrial-processing peptidase subunit beta, mitochondrial</fullName>
    </submittedName>
</protein>
<dbReference type="InterPro" id="IPR050361">
    <property type="entry name" value="MPP/UQCRC_Complex"/>
</dbReference>
<evidence type="ECO:0000313" key="13">
    <source>
        <dbReference type="Proteomes" id="UP001289374"/>
    </source>
</evidence>
<dbReference type="Pfam" id="PF00675">
    <property type="entry name" value="Peptidase_M16"/>
    <property type="match status" value="1"/>
</dbReference>
<reference evidence="12" key="1">
    <citation type="submission" date="2020-06" db="EMBL/GenBank/DDBJ databases">
        <authorList>
            <person name="Li T."/>
            <person name="Hu X."/>
            <person name="Zhang T."/>
            <person name="Song X."/>
            <person name="Zhang H."/>
            <person name="Dai N."/>
            <person name="Sheng W."/>
            <person name="Hou X."/>
            <person name="Wei L."/>
        </authorList>
    </citation>
    <scope>NUCLEOTIDE SEQUENCE</scope>
    <source>
        <strain evidence="12">K16</strain>
        <tissue evidence="12">Leaf</tissue>
    </source>
</reference>
<reference evidence="12" key="2">
    <citation type="journal article" date="2024" name="Plant">
        <title>Genomic evolution and insights into agronomic trait innovations of Sesamum species.</title>
        <authorList>
            <person name="Miao H."/>
            <person name="Wang L."/>
            <person name="Qu L."/>
            <person name="Liu H."/>
            <person name="Sun Y."/>
            <person name="Le M."/>
            <person name="Wang Q."/>
            <person name="Wei S."/>
            <person name="Zheng Y."/>
            <person name="Lin W."/>
            <person name="Duan Y."/>
            <person name="Cao H."/>
            <person name="Xiong S."/>
            <person name="Wang X."/>
            <person name="Wei L."/>
            <person name="Li C."/>
            <person name="Ma Q."/>
            <person name="Ju M."/>
            <person name="Zhao R."/>
            <person name="Li G."/>
            <person name="Mu C."/>
            <person name="Tian Q."/>
            <person name="Mei H."/>
            <person name="Zhang T."/>
            <person name="Gao T."/>
            <person name="Zhang H."/>
        </authorList>
    </citation>
    <scope>NUCLEOTIDE SEQUENCE</scope>
    <source>
        <strain evidence="12">K16</strain>
    </source>
</reference>
<evidence type="ECO:0000256" key="2">
    <source>
        <dbReference type="ARBA" id="ARBA00004173"/>
    </source>
</evidence>
<name>A0AAE2C5G9_9LAMI</name>
<organism evidence="12 13">
    <name type="scientific">Sesamum angolense</name>
    <dbReference type="NCBI Taxonomy" id="2727404"/>
    <lineage>
        <taxon>Eukaryota</taxon>
        <taxon>Viridiplantae</taxon>
        <taxon>Streptophyta</taxon>
        <taxon>Embryophyta</taxon>
        <taxon>Tracheophyta</taxon>
        <taxon>Spermatophyta</taxon>
        <taxon>Magnoliopsida</taxon>
        <taxon>eudicotyledons</taxon>
        <taxon>Gunneridae</taxon>
        <taxon>Pentapetalae</taxon>
        <taxon>asterids</taxon>
        <taxon>lamiids</taxon>
        <taxon>Lamiales</taxon>
        <taxon>Pedaliaceae</taxon>
        <taxon>Sesamum</taxon>
    </lineage>
</organism>
<keyword evidence="6" id="KW-0862">Zinc</keyword>
<comment type="similarity">
    <text evidence="9">Belongs to the peptidase M16 family.</text>
</comment>
<dbReference type="Gene3D" id="3.30.830.10">
    <property type="entry name" value="Metalloenzyme, LuxS/M16 peptidase-like"/>
    <property type="match status" value="2"/>
</dbReference>
<dbReference type="AlphaFoldDB" id="A0AAE2C5G9"/>
<dbReference type="PANTHER" id="PTHR11851">
    <property type="entry name" value="METALLOPROTEASE"/>
    <property type="match status" value="1"/>
</dbReference>
<evidence type="ECO:0000256" key="4">
    <source>
        <dbReference type="ARBA" id="ARBA00022723"/>
    </source>
</evidence>
<keyword evidence="8" id="KW-0496">Mitochondrion</keyword>
<keyword evidence="4" id="KW-0479">Metal-binding</keyword>
<evidence type="ECO:0000256" key="9">
    <source>
        <dbReference type="RuleBase" id="RU004447"/>
    </source>
</evidence>
<proteinExistence type="inferred from homology"/>
<dbReference type="EMBL" id="JACGWL010000001">
    <property type="protein sequence ID" value="KAK4409847.1"/>
    <property type="molecule type" value="Genomic_DNA"/>
</dbReference>
<evidence type="ECO:0000313" key="12">
    <source>
        <dbReference type="EMBL" id="KAK4409847.1"/>
    </source>
</evidence>
<dbReference type="InterPro" id="IPR001431">
    <property type="entry name" value="Pept_M16_Zn_BS"/>
</dbReference>
<dbReference type="FunFam" id="3.30.830.10:FF:000002">
    <property type="entry name" value="Mitochondrial-processing peptidase subunit beta"/>
    <property type="match status" value="1"/>
</dbReference>
<comment type="cofactor">
    <cofactor evidence="1">
        <name>Zn(2+)</name>
        <dbReference type="ChEBI" id="CHEBI:29105"/>
    </cofactor>
</comment>
<keyword evidence="13" id="KW-1185">Reference proteome</keyword>
<dbReference type="Pfam" id="PF05193">
    <property type="entry name" value="Peptidase_M16_C"/>
    <property type="match status" value="1"/>
</dbReference>
<keyword evidence="3" id="KW-0645">Protease</keyword>
<dbReference type="InterPro" id="IPR011249">
    <property type="entry name" value="Metalloenz_LuxS/M16"/>
</dbReference>
<evidence type="ECO:0000256" key="6">
    <source>
        <dbReference type="ARBA" id="ARBA00022833"/>
    </source>
</evidence>